<dbReference type="InterPro" id="IPR036249">
    <property type="entry name" value="Thioredoxin-like_sf"/>
</dbReference>
<sequence length="488" mass="55149">MNQEKHTLEFYYDISCPFAYIASTRIEALASRVNADLIWTPVLLGAIYRETSAPQGAAGSASDVFNPTKKNISAASFARTIKRYQIPYNPSSTHLRKTTTALRLIHHVSNNERAALTKALYKAYWVDEADITDRKVLLDIARKSGIASAGQLDEDVFGHEEDRRKLERATHDVIKRGSPGVPAFWVKDEVWTDAKGKRRQGRLYWGQDRMLFVEAQLRALQLRVPLEKVPNISTLHPRCVWNVPRDLVNKGVKLEIWYDFSSPWAFLGWTQLESFKKTFGSGLQIEMKPTLLGALFREIGAPNAPMSVLSEQKRNYANLDISDWPRLWNAVDAQEHTMDKPIEFRFPEKFPIRTPTLLRCAIVDPSCIPVLYRACWERNLDMSDEKVLAKTLTEAGFDSSELLTKASKQSIKDTLRANTQEAKDNGLCGVPSYRVSHRTSNGWKVNGGITWGQDESNVVKDLISGWDAEKSGVIADVGIEHQREASKL</sequence>
<dbReference type="SUPFAM" id="SSF52833">
    <property type="entry name" value="Thioredoxin-like"/>
    <property type="match status" value="2"/>
</dbReference>
<feature type="domain" description="DSBA-like thioredoxin" evidence="1">
    <location>
        <begin position="7"/>
        <end position="195"/>
    </location>
</feature>
<reference evidence="2 3" key="1">
    <citation type="submission" date="2019-04" db="EMBL/GenBank/DDBJ databases">
        <title>High contiguity whole genome sequence and gene annotation resource for two Venturia nashicola isolates.</title>
        <authorList>
            <person name="Prokchorchik M."/>
            <person name="Won K."/>
            <person name="Lee Y."/>
            <person name="Choi E.D."/>
            <person name="Segonzac C."/>
            <person name="Sohn K.H."/>
        </authorList>
    </citation>
    <scope>NUCLEOTIDE SEQUENCE [LARGE SCALE GENOMIC DNA]</scope>
    <source>
        <strain evidence="2 3">PRI2</strain>
    </source>
</reference>
<dbReference type="STRING" id="86259.A0A4Z1P7C7"/>
<dbReference type="GO" id="GO:0005777">
    <property type="term" value="C:peroxisome"/>
    <property type="evidence" value="ECO:0007669"/>
    <property type="project" value="TreeGrafter"/>
</dbReference>
<organism evidence="2 3">
    <name type="scientific">Venturia nashicola</name>
    <dbReference type="NCBI Taxonomy" id="86259"/>
    <lineage>
        <taxon>Eukaryota</taxon>
        <taxon>Fungi</taxon>
        <taxon>Dikarya</taxon>
        <taxon>Ascomycota</taxon>
        <taxon>Pezizomycotina</taxon>
        <taxon>Dothideomycetes</taxon>
        <taxon>Pleosporomycetidae</taxon>
        <taxon>Venturiales</taxon>
        <taxon>Venturiaceae</taxon>
        <taxon>Venturia</taxon>
    </lineage>
</organism>
<dbReference type="Proteomes" id="UP000298493">
    <property type="component" value="Unassembled WGS sequence"/>
</dbReference>
<dbReference type="AlphaFoldDB" id="A0A4Z1P7C7"/>
<keyword evidence="3" id="KW-1185">Reference proteome</keyword>
<comment type="caution">
    <text evidence="2">The sequence shown here is derived from an EMBL/GenBank/DDBJ whole genome shotgun (WGS) entry which is preliminary data.</text>
</comment>
<dbReference type="GO" id="GO:0005739">
    <property type="term" value="C:mitochondrion"/>
    <property type="evidence" value="ECO:0007669"/>
    <property type="project" value="TreeGrafter"/>
</dbReference>
<feature type="domain" description="DSBA-like thioredoxin" evidence="1">
    <location>
        <begin position="254"/>
        <end position="454"/>
    </location>
</feature>
<protein>
    <submittedName>
        <fullName evidence="2">Protein disulfide</fullName>
    </submittedName>
</protein>
<dbReference type="GO" id="GO:0004602">
    <property type="term" value="F:glutathione peroxidase activity"/>
    <property type="evidence" value="ECO:0007669"/>
    <property type="project" value="TreeGrafter"/>
</dbReference>
<evidence type="ECO:0000313" key="2">
    <source>
        <dbReference type="EMBL" id="TID16457.1"/>
    </source>
</evidence>
<dbReference type="PANTHER" id="PTHR42943:SF2">
    <property type="entry name" value="GLUTATHIONE S-TRANSFERASE KAPPA 1"/>
    <property type="match status" value="1"/>
</dbReference>
<evidence type="ECO:0000313" key="3">
    <source>
        <dbReference type="Proteomes" id="UP000298493"/>
    </source>
</evidence>
<name>A0A4Z1P7C7_9PEZI</name>
<dbReference type="InterPro" id="IPR001853">
    <property type="entry name" value="DSBA-like_thioredoxin_dom"/>
</dbReference>
<dbReference type="InterPro" id="IPR051924">
    <property type="entry name" value="GST_Kappa/NadH"/>
</dbReference>
<dbReference type="Gene3D" id="3.40.30.10">
    <property type="entry name" value="Glutaredoxin"/>
    <property type="match status" value="2"/>
</dbReference>
<gene>
    <name evidence="2" type="ORF">E6O75_ATG11575</name>
</gene>
<proteinExistence type="predicted"/>
<dbReference type="Pfam" id="PF01323">
    <property type="entry name" value="DSBA"/>
    <property type="match status" value="2"/>
</dbReference>
<dbReference type="GO" id="GO:0006749">
    <property type="term" value="P:glutathione metabolic process"/>
    <property type="evidence" value="ECO:0007669"/>
    <property type="project" value="TreeGrafter"/>
</dbReference>
<dbReference type="PANTHER" id="PTHR42943">
    <property type="entry name" value="GLUTATHIONE S-TRANSFERASE KAPPA"/>
    <property type="match status" value="1"/>
</dbReference>
<dbReference type="GO" id="GO:0004364">
    <property type="term" value="F:glutathione transferase activity"/>
    <property type="evidence" value="ECO:0007669"/>
    <property type="project" value="TreeGrafter"/>
</dbReference>
<dbReference type="EMBL" id="SNSC02000018">
    <property type="protein sequence ID" value="TID16457.1"/>
    <property type="molecule type" value="Genomic_DNA"/>
</dbReference>
<accession>A0A4Z1P7C7</accession>
<evidence type="ECO:0000259" key="1">
    <source>
        <dbReference type="Pfam" id="PF01323"/>
    </source>
</evidence>